<keyword evidence="2" id="KW-1133">Transmembrane helix</keyword>
<dbReference type="Proteomes" id="UP001620645">
    <property type="component" value="Unassembled WGS sequence"/>
</dbReference>
<keyword evidence="2" id="KW-0812">Transmembrane</keyword>
<feature type="region of interest" description="Disordered" evidence="1">
    <location>
        <begin position="266"/>
        <end position="305"/>
    </location>
</feature>
<dbReference type="PANTHER" id="PTHR36694">
    <property type="entry name" value="PASIFLORA 1, ISOFORM A-RELATED"/>
    <property type="match status" value="1"/>
</dbReference>
<evidence type="ECO:0000256" key="1">
    <source>
        <dbReference type="SAM" id="MobiDB-lite"/>
    </source>
</evidence>
<accession>A0ABD2J0E0</accession>
<feature type="compositionally biased region" description="Pro residues" evidence="1">
    <location>
        <begin position="403"/>
        <end position="414"/>
    </location>
</feature>
<keyword evidence="2" id="KW-0472">Membrane</keyword>
<reference evidence="3 4" key="1">
    <citation type="submission" date="2024-10" db="EMBL/GenBank/DDBJ databases">
        <authorList>
            <person name="Kim D."/>
        </authorList>
    </citation>
    <scope>NUCLEOTIDE SEQUENCE [LARGE SCALE GENOMIC DNA]</scope>
    <source>
        <strain evidence="3">Taebaek</strain>
    </source>
</reference>
<keyword evidence="4" id="KW-1185">Reference proteome</keyword>
<evidence type="ECO:0000256" key="2">
    <source>
        <dbReference type="SAM" id="Phobius"/>
    </source>
</evidence>
<dbReference type="PANTHER" id="PTHR36694:SF11">
    <property type="entry name" value="LP21121P-RELATED"/>
    <property type="match status" value="1"/>
</dbReference>
<dbReference type="AlphaFoldDB" id="A0ABD2J0E0"/>
<proteinExistence type="predicted"/>
<feature type="compositionally biased region" description="Basic and acidic residues" evidence="1">
    <location>
        <begin position="174"/>
        <end position="190"/>
    </location>
</feature>
<sequence>MQLAIFGWQMAAIKYEKDRAANTLLPNYNTYGRYDIPTYYESYWQSPEERYYSWLFVIQILCLIAAFFLLFASIMMIYGVHTWSRFLLVPWMVTMCASILTSFAYCLIWWAGDVRDYWLLLTIVEMFGVLLNVYCFLVIVMFHRRMLVELEYYARRRKYDRFSQLPSETAQQQRTERAEMDRTDPRRSKETALPCQRPGAESQWPYQSPHQPRVGAQLSGDFDATTNQRPKEMADEIHMARQLEQRHQKRDSPIILPHLHQIRSLSAMERPLQKPQFDEYGEMPRRDRRRRPTSHRKKSTPCGMCHRDQSLRRCHCCHASKHCHWHGHSAESQLSSELGHTVRSEREYGNVGSLERRWTRPAPHKQFPTFEERRRQQQQQSVRKGHREPMPRADSASGTLPLQPQPISAPPPPAGIAIPQHIVIPPAQMGARASETLDSRAERKYRINSEITVSYGPKDHPPQANGQLTRRKLPEIPPRTFLSSQSLSPHSTGYINLSTNALSVLDGRREPRPNQNQQLISMHSNV</sequence>
<evidence type="ECO:0000313" key="4">
    <source>
        <dbReference type="Proteomes" id="UP001620645"/>
    </source>
</evidence>
<feature type="transmembrane region" description="Helical" evidence="2">
    <location>
        <begin position="51"/>
        <end position="74"/>
    </location>
</feature>
<dbReference type="Pfam" id="PF15860">
    <property type="entry name" value="DUF4728"/>
    <property type="match status" value="1"/>
</dbReference>
<comment type="caution">
    <text evidence="3">The sequence shown here is derived from an EMBL/GenBank/DDBJ whole genome shotgun (WGS) entry which is preliminary data.</text>
</comment>
<feature type="region of interest" description="Disordered" evidence="1">
    <location>
        <begin position="336"/>
        <end position="415"/>
    </location>
</feature>
<feature type="transmembrane region" description="Helical" evidence="2">
    <location>
        <begin position="86"/>
        <end position="111"/>
    </location>
</feature>
<name>A0ABD2J0E0_HETSC</name>
<protein>
    <submittedName>
        <fullName evidence="3">Uncharacterized protein</fullName>
    </submittedName>
</protein>
<feature type="transmembrane region" description="Helical" evidence="2">
    <location>
        <begin position="117"/>
        <end position="142"/>
    </location>
</feature>
<gene>
    <name evidence="3" type="ORF">niasHS_014850</name>
</gene>
<dbReference type="EMBL" id="JBICCN010000309">
    <property type="protein sequence ID" value="KAL3079068.1"/>
    <property type="molecule type" value="Genomic_DNA"/>
</dbReference>
<feature type="compositionally biased region" description="Basic residues" evidence="1">
    <location>
        <begin position="286"/>
        <end position="299"/>
    </location>
</feature>
<dbReference type="InterPro" id="IPR031720">
    <property type="entry name" value="DUF4728"/>
</dbReference>
<feature type="compositionally biased region" description="Polar residues" evidence="1">
    <location>
        <begin position="164"/>
        <end position="173"/>
    </location>
</feature>
<evidence type="ECO:0000313" key="3">
    <source>
        <dbReference type="EMBL" id="KAL3079068.1"/>
    </source>
</evidence>
<organism evidence="3 4">
    <name type="scientific">Heterodera schachtii</name>
    <name type="common">Sugarbeet cyst nematode worm</name>
    <name type="synonym">Tylenchus schachtii</name>
    <dbReference type="NCBI Taxonomy" id="97005"/>
    <lineage>
        <taxon>Eukaryota</taxon>
        <taxon>Metazoa</taxon>
        <taxon>Ecdysozoa</taxon>
        <taxon>Nematoda</taxon>
        <taxon>Chromadorea</taxon>
        <taxon>Rhabditida</taxon>
        <taxon>Tylenchina</taxon>
        <taxon>Tylenchomorpha</taxon>
        <taxon>Tylenchoidea</taxon>
        <taxon>Heteroderidae</taxon>
        <taxon>Heteroderinae</taxon>
        <taxon>Heterodera</taxon>
    </lineage>
</organism>
<feature type="region of interest" description="Disordered" evidence="1">
    <location>
        <begin position="164"/>
        <end position="214"/>
    </location>
</feature>
<feature type="compositionally biased region" description="Basic and acidic residues" evidence="1">
    <location>
        <begin position="340"/>
        <end position="358"/>
    </location>
</feature>